<dbReference type="GO" id="GO:0008270">
    <property type="term" value="F:zinc ion binding"/>
    <property type="evidence" value="ECO:0007669"/>
    <property type="project" value="InterPro"/>
</dbReference>
<feature type="domain" description="Zn(2)-C6 fungal-type" evidence="6">
    <location>
        <begin position="96"/>
        <end position="127"/>
    </location>
</feature>
<dbReference type="GO" id="GO:0006351">
    <property type="term" value="P:DNA-templated transcription"/>
    <property type="evidence" value="ECO:0007669"/>
    <property type="project" value="InterPro"/>
</dbReference>
<evidence type="ECO:0000256" key="4">
    <source>
        <dbReference type="ARBA" id="ARBA00023242"/>
    </source>
</evidence>
<gene>
    <name evidence="7" type="ORF">K491DRAFT_758767</name>
</gene>
<dbReference type="EMBL" id="MU004360">
    <property type="protein sequence ID" value="KAF2654659.1"/>
    <property type="molecule type" value="Genomic_DNA"/>
</dbReference>
<dbReference type="SMART" id="SM00906">
    <property type="entry name" value="Fungal_trans"/>
    <property type="match status" value="1"/>
</dbReference>
<dbReference type="Proteomes" id="UP000799324">
    <property type="component" value="Unassembled WGS sequence"/>
</dbReference>
<dbReference type="InterPro" id="IPR007219">
    <property type="entry name" value="XnlR_reg_dom"/>
</dbReference>
<accession>A0A6A6T3K5</accession>
<dbReference type="CDD" id="cd12148">
    <property type="entry name" value="fungal_TF_MHR"/>
    <property type="match status" value="1"/>
</dbReference>
<dbReference type="AlphaFoldDB" id="A0A6A6T3K5"/>
<dbReference type="SUPFAM" id="SSF57701">
    <property type="entry name" value="Zn2/Cys6 DNA-binding domain"/>
    <property type="match status" value="1"/>
</dbReference>
<feature type="region of interest" description="Disordered" evidence="5">
    <location>
        <begin position="174"/>
        <end position="209"/>
    </location>
</feature>
<organism evidence="7 8">
    <name type="scientific">Lophiostoma macrostomum CBS 122681</name>
    <dbReference type="NCBI Taxonomy" id="1314788"/>
    <lineage>
        <taxon>Eukaryota</taxon>
        <taxon>Fungi</taxon>
        <taxon>Dikarya</taxon>
        <taxon>Ascomycota</taxon>
        <taxon>Pezizomycotina</taxon>
        <taxon>Dothideomycetes</taxon>
        <taxon>Pleosporomycetidae</taxon>
        <taxon>Pleosporales</taxon>
        <taxon>Lophiostomataceae</taxon>
        <taxon>Lophiostoma</taxon>
    </lineage>
</organism>
<dbReference type="InterPro" id="IPR001138">
    <property type="entry name" value="Zn2Cys6_DnaBD"/>
</dbReference>
<dbReference type="PROSITE" id="PS00463">
    <property type="entry name" value="ZN2_CY6_FUNGAL_1"/>
    <property type="match status" value="1"/>
</dbReference>
<dbReference type="InterPro" id="IPR036864">
    <property type="entry name" value="Zn2-C6_fun-type_DNA-bd_sf"/>
</dbReference>
<dbReference type="PANTHER" id="PTHR47840:SF1">
    <property type="entry name" value="ZN(II)2CYS6 TRANSCRIPTION FACTOR (EUROFUNG)"/>
    <property type="match status" value="1"/>
</dbReference>
<protein>
    <recommendedName>
        <fullName evidence="6">Zn(2)-C6 fungal-type domain-containing protein</fullName>
    </recommendedName>
</protein>
<reference evidence="7" key="1">
    <citation type="journal article" date="2020" name="Stud. Mycol.">
        <title>101 Dothideomycetes genomes: a test case for predicting lifestyles and emergence of pathogens.</title>
        <authorList>
            <person name="Haridas S."/>
            <person name="Albert R."/>
            <person name="Binder M."/>
            <person name="Bloem J."/>
            <person name="Labutti K."/>
            <person name="Salamov A."/>
            <person name="Andreopoulos B."/>
            <person name="Baker S."/>
            <person name="Barry K."/>
            <person name="Bills G."/>
            <person name="Bluhm B."/>
            <person name="Cannon C."/>
            <person name="Castanera R."/>
            <person name="Culley D."/>
            <person name="Daum C."/>
            <person name="Ezra D."/>
            <person name="Gonzalez J."/>
            <person name="Henrissat B."/>
            <person name="Kuo A."/>
            <person name="Liang C."/>
            <person name="Lipzen A."/>
            <person name="Lutzoni F."/>
            <person name="Magnuson J."/>
            <person name="Mondo S."/>
            <person name="Nolan M."/>
            <person name="Ohm R."/>
            <person name="Pangilinan J."/>
            <person name="Park H.-J."/>
            <person name="Ramirez L."/>
            <person name="Alfaro M."/>
            <person name="Sun H."/>
            <person name="Tritt A."/>
            <person name="Yoshinaga Y."/>
            <person name="Zwiers L.-H."/>
            <person name="Turgeon B."/>
            <person name="Goodwin S."/>
            <person name="Spatafora J."/>
            <person name="Crous P."/>
            <person name="Grigoriev I."/>
        </authorList>
    </citation>
    <scope>NUCLEOTIDE SEQUENCE</scope>
    <source>
        <strain evidence="7">CBS 122681</strain>
    </source>
</reference>
<keyword evidence="4" id="KW-0539">Nucleus</keyword>
<keyword evidence="3" id="KW-0804">Transcription</keyword>
<evidence type="ECO:0000256" key="3">
    <source>
        <dbReference type="ARBA" id="ARBA00023163"/>
    </source>
</evidence>
<dbReference type="GO" id="GO:0003677">
    <property type="term" value="F:DNA binding"/>
    <property type="evidence" value="ECO:0007669"/>
    <property type="project" value="InterPro"/>
</dbReference>
<evidence type="ECO:0000259" key="6">
    <source>
        <dbReference type="PROSITE" id="PS50048"/>
    </source>
</evidence>
<evidence type="ECO:0000256" key="1">
    <source>
        <dbReference type="ARBA" id="ARBA00022723"/>
    </source>
</evidence>
<dbReference type="SMART" id="SM00066">
    <property type="entry name" value="GAL4"/>
    <property type="match status" value="1"/>
</dbReference>
<dbReference type="GO" id="GO:0000981">
    <property type="term" value="F:DNA-binding transcription factor activity, RNA polymerase II-specific"/>
    <property type="evidence" value="ECO:0007669"/>
    <property type="project" value="InterPro"/>
</dbReference>
<evidence type="ECO:0000313" key="7">
    <source>
        <dbReference type="EMBL" id="KAF2654659.1"/>
    </source>
</evidence>
<evidence type="ECO:0000313" key="8">
    <source>
        <dbReference type="Proteomes" id="UP000799324"/>
    </source>
</evidence>
<dbReference type="PROSITE" id="PS50048">
    <property type="entry name" value="ZN2_CY6_FUNGAL_2"/>
    <property type="match status" value="1"/>
</dbReference>
<dbReference type="Gene3D" id="4.10.240.10">
    <property type="entry name" value="Zn(2)-C6 fungal-type DNA-binding domain"/>
    <property type="match status" value="1"/>
</dbReference>
<sequence>MCLTVSRFHEVMSGESRIRPATHVSFAVRDLHTFDTLFSLELGLVVASIHNSRKSLRGFQISCFDYAPGAMPNSASAADSSATTPQAKRMRLGTKSCAECRRRKVRCILIPGERICEACAVHGVTCVPQEGTRKRQSGAAGLLSPAPTGSDQSDTGLLHKRLAHLESVLDRMVDAQDRHTSASSPEIRSLREESFSASREPEGSSYDGGDADLDNAPFSHLWKDVITIQPVTASGQAHGRQLPFPPARAKQPLLPSAEVLAQVLSHTEKLWPIWTCCTFDTTGMKRLQPGDLQQNASIVMEAIAAQDSIITPKAYLFLVLCLSHVPHNHGLLLSLPRPPAALIQQYQAHAQFLLDSSHDTVLSSHTLVCLSLQWRIALDAGKPLAAWRLLRSAITLAIQLGYHQTSTGYNDTIEKATWTALWQTERTVSCMLGLPSCTSNQHVGCRPSDLNPEHASELEVVHHKLSIIAGDIIERDQDRMGAAKEENYPTTPLVLNPRATDTHVSLGASVRRDVLLCMDRDACAHDPEVAAYAVHASLEQRYTSYFATLLLPAQLYAHRGSRSKDYLHVQRLPQCVSGLSV</sequence>
<proteinExistence type="predicted"/>
<name>A0A6A6T3K5_9PLEO</name>
<dbReference type="PANTHER" id="PTHR47840">
    <property type="entry name" value="ZN(II)2CYS6 TRANSCRIPTION FACTOR (EUROFUNG)-RELATED"/>
    <property type="match status" value="1"/>
</dbReference>
<keyword evidence="8" id="KW-1185">Reference proteome</keyword>
<evidence type="ECO:0000256" key="5">
    <source>
        <dbReference type="SAM" id="MobiDB-lite"/>
    </source>
</evidence>
<feature type="compositionally biased region" description="Basic and acidic residues" evidence="5">
    <location>
        <begin position="188"/>
        <end position="202"/>
    </location>
</feature>
<dbReference type="OrthoDB" id="5392779at2759"/>
<evidence type="ECO:0000256" key="2">
    <source>
        <dbReference type="ARBA" id="ARBA00023015"/>
    </source>
</evidence>
<keyword evidence="2" id="KW-0805">Transcription regulation</keyword>
<keyword evidence="1" id="KW-0479">Metal-binding</keyword>
<dbReference type="CDD" id="cd00067">
    <property type="entry name" value="GAL4"/>
    <property type="match status" value="1"/>
</dbReference>